<protein>
    <submittedName>
        <fullName evidence="1">Uncharacterized protein</fullName>
    </submittedName>
</protein>
<name>A0AAP0R1Z4_9ROSI</name>
<sequence>MLEAYYINGLPMETDLETCSSSLANSQSASAKTDSSRSLSTAKTEIEEIKRLNFTFF</sequence>
<evidence type="ECO:0000313" key="2">
    <source>
        <dbReference type="Proteomes" id="UP001428341"/>
    </source>
</evidence>
<accession>A0AAP0R1Z4</accession>
<dbReference type="EMBL" id="JBCGBO010000001">
    <property type="protein sequence ID" value="KAK9230428.1"/>
    <property type="molecule type" value="Genomic_DNA"/>
</dbReference>
<dbReference type="AlphaFoldDB" id="A0AAP0R1Z4"/>
<organism evidence="1 2">
    <name type="scientific">Citrus x changshan-huyou</name>
    <dbReference type="NCBI Taxonomy" id="2935761"/>
    <lineage>
        <taxon>Eukaryota</taxon>
        <taxon>Viridiplantae</taxon>
        <taxon>Streptophyta</taxon>
        <taxon>Embryophyta</taxon>
        <taxon>Tracheophyta</taxon>
        <taxon>Spermatophyta</taxon>
        <taxon>Magnoliopsida</taxon>
        <taxon>eudicotyledons</taxon>
        <taxon>Gunneridae</taxon>
        <taxon>Pentapetalae</taxon>
        <taxon>rosids</taxon>
        <taxon>malvids</taxon>
        <taxon>Sapindales</taxon>
        <taxon>Rutaceae</taxon>
        <taxon>Aurantioideae</taxon>
        <taxon>Citrus</taxon>
    </lineage>
</organism>
<keyword evidence="2" id="KW-1185">Reference proteome</keyword>
<proteinExistence type="predicted"/>
<dbReference type="Proteomes" id="UP001428341">
    <property type="component" value="Unassembled WGS sequence"/>
</dbReference>
<comment type="caution">
    <text evidence="1">The sequence shown here is derived from an EMBL/GenBank/DDBJ whole genome shotgun (WGS) entry which is preliminary data.</text>
</comment>
<reference evidence="1 2" key="1">
    <citation type="submission" date="2024-05" db="EMBL/GenBank/DDBJ databases">
        <title>Haplotype-resolved chromosome-level genome assembly of Huyou (Citrus changshanensis).</title>
        <authorList>
            <person name="Miao C."/>
            <person name="Chen W."/>
            <person name="Wu Y."/>
            <person name="Wang L."/>
            <person name="Zhao S."/>
            <person name="Grierson D."/>
            <person name="Xu C."/>
            <person name="Chen K."/>
        </authorList>
    </citation>
    <scope>NUCLEOTIDE SEQUENCE [LARGE SCALE GENOMIC DNA]</scope>
    <source>
        <strain evidence="1">01-14</strain>
        <tissue evidence="1">Leaf</tissue>
    </source>
</reference>
<evidence type="ECO:0000313" key="1">
    <source>
        <dbReference type="EMBL" id="KAK9230428.1"/>
    </source>
</evidence>
<gene>
    <name evidence="1" type="ORF">WN944_023397</name>
</gene>